<comment type="caution">
    <text evidence="1">The sequence shown here is derived from an EMBL/GenBank/DDBJ whole genome shotgun (WGS) entry which is preliminary data.</text>
</comment>
<evidence type="ECO:0000313" key="2">
    <source>
        <dbReference type="Proteomes" id="UP000776700"/>
    </source>
</evidence>
<dbReference type="EMBL" id="DYUB01000238">
    <property type="protein sequence ID" value="HJG96964.1"/>
    <property type="molecule type" value="Genomic_DNA"/>
</dbReference>
<protein>
    <submittedName>
        <fullName evidence="1">Uncharacterized protein</fullName>
    </submittedName>
</protein>
<dbReference type="Proteomes" id="UP000776700">
    <property type="component" value="Unassembled WGS sequence"/>
</dbReference>
<name>A0A921N240_9FIRM</name>
<organism evidence="1 2">
    <name type="scientific">Romboutsia timonensis</name>
    <dbReference type="NCBI Taxonomy" id="1776391"/>
    <lineage>
        <taxon>Bacteria</taxon>
        <taxon>Bacillati</taxon>
        <taxon>Bacillota</taxon>
        <taxon>Clostridia</taxon>
        <taxon>Peptostreptococcales</taxon>
        <taxon>Peptostreptococcaceae</taxon>
        <taxon>Romboutsia</taxon>
    </lineage>
</organism>
<reference evidence="1" key="1">
    <citation type="journal article" date="2021" name="PeerJ">
        <title>Extensive microbial diversity within the chicken gut microbiome revealed by metagenomics and culture.</title>
        <authorList>
            <person name="Gilroy R."/>
            <person name="Ravi A."/>
            <person name="Getino M."/>
            <person name="Pursley I."/>
            <person name="Horton D.L."/>
            <person name="Alikhan N.F."/>
            <person name="Baker D."/>
            <person name="Gharbi K."/>
            <person name="Hall N."/>
            <person name="Watson M."/>
            <person name="Adriaenssens E.M."/>
            <person name="Foster-Nyarko E."/>
            <person name="Jarju S."/>
            <person name="Secka A."/>
            <person name="Antonio M."/>
            <person name="Oren A."/>
            <person name="Chaudhuri R.R."/>
            <person name="La Ragione R."/>
            <person name="Hildebrand F."/>
            <person name="Pallen M.J."/>
        </authorList>
    </citation>
    <scope>NUCLEOTIDE SEQUENCE</scope>
    <source>
        <strain evidence="1">1277</strain>
    </source>
</reference>
<reference evidence="1" key="2">
    <citation type="submission" date="2021-09" db="EMBL/GenBank/DDBJ databases">
        <authorList>
            <person name="Gilroy R."/>
        </authorList>
    </citation>
    <scope>NUCLEOTIDE SEQUENCE</scope>
    <source>
        <strain evidence="1">1277</strain>
    </source>
</reference>
<proteinExistence type="predicted"/>
<evidence type="ECO:0000313" key="1">
    <source>
        <dbReference type="EMBL" id="HJG96964.1"/>
    </source>
</evidence>
<accession>A0A921N240</accession>
<dbReference type="AlphaFoldDB" id="A0A921N240"/>
<gene>
    <name evidence="1" type="ORF">K8V90_07690</name>
</gene>
<sequence length="70" mass="8278">MFESILLNIAIYHQKKAIKHCKSLRQGYLDEGQKDLASYMVNVLVDQEAVLTYLQSEREQLKYDKKEKEN</sequence>